<sequence>MVSLVLDIGNTAAKFGCFRGSAVEEVGTVASVEEWKQVVVRVKAEQVLLASVAGPAEAWAEDLPASVTKTTVFRPGHTPVPVQNAYATPETLGADRLAAAVGAAYLLPARNLLVLDAGTCLKYDLVTEEGTYQGGSIAPGLQMRLRAMHAFTDRLPELVLPGSEATTALPLTGTDTRSAMLSGALNGAAAELNSIVDEYRAQFPSLAVALTGGDAAFFESRLKGRTFVFPELVLLGLHRILVHNAG</sequence>
<evidence type="ECO:0000256" key="9">
    <source>
        <dbReference type="ARBA" id="ARBA00022741"/>
    </source>
</evidence>
<dbReference type="NCBIfam" id="TIGR00671">
    <property type="entry name" value="baf"/>
    <property type="match status" value="1"/>
</dbReference>
<organism evidence="17 18">
    <name type="scientific">Hymenobacter koreensis</name>
    <dbReference type="NCBI Taxonomy" id="1084523"/>
    <lineage>
        <taxon>Bacteria</taxon>
        <taxon>Pseudomonadati</taxon>
        <taxon>Bacteroidota</taxon>
        <taxon>Cytophagia</taxon>
        <taxon>Cytophagales</taxon>
        <taxon>Hymenobacteraceae</taxon>
        <taxon>Hymenobacter</taxon>
    </lineage>
</organism>
<evidence type="ECO:0000313" key="18">
    <source>
        <dbReference type="Proteomes" id="UP001500454"/>
    </source>
</evidence>
<keyword evidence="8 16" id="KW-0808">Transferase</keyword>
<dbReference type="RefSeq" id="WP_345226916.1">
    <property type="nucleotide sequence ID" value="NZ_BAABHA010000015.1"/>
</dbReference>
<comment type="catalytic activity">
    <reaction evidence="1 16">
        <text>(R)-pantothenate + ATP = (R)-4'-phosphopantothenate + ADP + H(+)</text>
        <dbReference type="Rhea" id="RHEA:16373"/>
        <dbReference type="ChEBI" id="CHEBI:10986"/>
        <dbReference type="ChEBI" id="CHEBI:15378"/>
        <dbReference type="ChEBI" id="CHEBI:29032"/>
        <dbReference type="ChEBI" id="CHEBI:30616"/>
        <dbReference type="ChEBI" id="CHEBI:456216"/>
        <dbReference type="EC" id="2.7.1.33"/>
    </reaction>
</comment>
<dbReference type="PANTHER" id="PTHR34265">
    <property type="entry name" value="TYPE III PANTOTHENATE KINASE"/>
    <property type="match status" value="1"/>
</dbReference>
<comment type="subunit">
    <text evidence="5 16">Homodimer.</text>
</comment>
<keyword evidence="9 16" id="KW-0547">Nucleotide-binding</keyword>
<comment type="similarity">
    <text evidence="14 16">Belongs to the type III pantothenate kinase family.</text>
</comment>
<dbReference type="Proteomes" id="UP001500454">
    <property type="component" value="Unassembled WGS sequence"/>
</dbReference>
<accession>A0ABP8JG60</accession>
<evidence type="ECO:0000256" key="12">
    <source>
        <dbReference type="ARBA" id="ARBA00022958"/>
    </source>
</evidence>
<feature type="binding site" evidence="16">
    <location>
        <begin position="7"/>
        <end position="14"/>
    </location>
    <ligand>
        <name>ATP</name>
        <dbReference type="ChEBI" id="CHEBI:30616"/>
    </ligand>
</feature>
<keyword evidence="12 16" id="KW-0630">Potassium</keyword>
<feature type="binding site" evidence="16">
    <location>
        <begin position="93"/>
        <end position="96"/>
    </location>
    <ligand>
        <name>substrate</name>
    </ligand>
</feature>
<evidence type="ECO:0000256" key="7">
    <source>
        <dbReference type="ARBA" id="ARBA00022490"/>
    </source>
</evidence>
<keyword evidence="7 16" id="KW-0963">Cytoplasm</keyword>
<proteinExistence type="inferred from homology"/>
<dbReference type="InterPro" id="IPR043129">
    <property type="entry name" value="ATPase_NBD"/>
</dbReference>
<keyword evidence="13 16" id="KW-0173">Coenzyme A biosynthesis</keyword>
<evidence type="ECO:0000256" key="4">
    <source>
        <dbReference type="ARBA" id="ARBA00005225"/>
    </source>
</evidence>
<evidence type="ECO:0000256" key="15">
    <source>
        <dbReference type="ARBA" id="ARBA00040883"/>
    </source>
</evidence>
<dbReference type="CDD" id="cd24015">
    <property type="entry name" value="ASKHA_NBD_PanK-III"/>
    <property type="match status" value="1"/>
</dbReference>
<name>A0ABP8JG60_9BACT</name>
<keyword evidence="10 16" id="KW-0418">Kinase</keyword>
<evidence type="ECO:0000256" key="16">
    <source>
        <dbReference type="HAMAP-Rule" id="MF_01274"/>
    </source>
</evidence>
<evidence type="ECO:0000256" key="8">
    <source>
        <dbReference type="ARBA" id="ARBA00022679"/>
    </source>
</evidence>
<comment type="function">
    <text evidence="16">Catalyzes the phosphorylation of pantothenate (Pan), the first step in CoA biosynthesis.</text>
</comment>
<feature type="binding site" evidence="16">
    <location>
        <position position="176"/>
    </location>
    <ligand>
        <name>substrate</name>
    </ligand>
</feature>
<reference evidence="18" key="1">
    <citation type="journal article" date="2019" name="Int. J. Syst. Evol. Microbiol.">
        <title>The Global Catalogue of Microorganisms (GCM) 10K type strain sequencing project: providing services to taxonomists for standard genome sequencing and annotation.</title>
        <authorList>
            <consortium name="The Broad Institute Genomics Platform"/>
            <consortium name="The Broad Institute Genome Sequencing Center for Infectious Disease"/>
            <person name="Wu L."/>
            <person name="Ma J."/>
        </authorList>
    </citation>
    <scope>NUCLEOTIDE SEQUENCE [LARGE SCALE GENOMIC DNA]</scope>
    <source>
        <strain evidence="18">JCM 17924</strain>
    </source>
</reference>
<dbReference type="HAMAP" id="MF_01274">
    <property type="entry name" value="Pantothen_kinase_3"/>
    <property type="match status" value="1"/>
</dbReference>
<gene>
    <name evidence="16" type="primary">coaX</name>
    <name evidence="17" type="ORF">GCM10023186_38440</name>
</gene>
<dbReference type="GO" id="GO:0016301">
    <property type="term" value="F:kinase activity"/>
    <property type="evidence" value="ECO:0007669"/>
    <property type="project" value="UniProtKB-KW"/>
</dbReference>
<keyword evidence="16" id="KW-0479">Metal-binding</keyword>
<feature type="binding site" evidence="16">
    <location>
        <position position="116"/>
    </location>
    <ligand>
        <name>K(+)</name>
        <dbReference type="ChEBI" id="CHEBI:29103"/>
    </ligand>
</feature>
<dbReference type="Gene3D" id="3.30.420.40">
    <property type="match status" value="2"/>
</dbReference>
<comment type="cofactor">
    <cofactor evidence="2">
        <name>K(+)</name>
        <dbReference type="ChEBI" id="CHEBI:29103"/>
    </cofactor>
</comment>
<evidence type="ECO:0000256" key="5">
    <source>
        <dbReference type="ARBA" id="ARBA00011738"/>
    </source>
</evidence>
<evidence type="ECO:0000256" key="10">
    <source>
        <dbReference type="ARBA" id="ARBA00022777"/>
    </source>
</evidence>
<feature type="binding site" evidence="16">
    <location>
        <position position="86"/>
    </location>
    <ligand>
        <name>substrate</name>
    </ligand>
</feature>
<comment type="caution">
    <text evidence="17">The sequence shown here is derived from an EMBL/GenBank/DDBJ whole genome shotgun (WGS) entry which is preliminary data.</text>
</comment>
<comment type="subcellular location">
    <subcellularLocation>
        <location evidence="3 16">Cytoplasm</location>
    </subcellularLocation>
</comment>
<dbReference type="InterPro" id="IPR004619">
    <property type="entry name" value="Type_III_PanK"/>
</dbReference>
<comment type="pathway">
    <text evidence="4 16">Cofactor biosynthesis; coenzyme A biosynthesis; CoA from (R)-pantothenate: step 1/5.</text>
</comment>
<dbReference type="Pfam" id="PF03309">
    <property type="entry name" value="Pan_kinase"/>
    <property type="match status" value="1"/>
</dbReference>
<dbReference type="SUPFAM" id="SSF53067">
    <property type="entry name" value="Actin-like ATPase domain"/>
    <property type="match status" value="2"/>
</dbReference>
<feature type="active site" description="Proton acceptor" evidence="16">
    <location>
        <position position="95"/>
    </location>
</feature>
<keyword evidence="11 16" id="KW-0067">ATP-binding</keyword>
<evidence type="ECO:0000256" key="1">
    <source>
        <dbReference type="ARBA" id="ARBA00001206"/>
    </source>
</evidence>
<comment type="cofactor">
    <cofactor evidence="16">
        <name>NH4(+)</name>
        <dbReference type="ChEBI" id="CHEBI:28938"/>
    </cofactor>
    <cofactor evidence="16">
        <name>K(+)</name>
        <dbReference type="ChEBI" id="CHEBI:29103"/>
    </cofactor>
    <text evidence="16">A monovalent cation. Ammonium or potassium.</text>
</comment>
<evidence type="ECO:0000256" key="2">
    <source>
        <dbReference type="ARBA" id="ARBA00001958"/>
    </source>
</evidence>
<evidence type="ECO:0000313" key="17">
    <source>
        <dbReference type="EMBL" id="GAA4390353.1"/>
    </source>
</evidence>
<evidence type="ECO:0000256" key="13">
    <source>
        <dbReference type="ARBA" id="ARBA00022993"/>
    </source>
</evidence>
<evidence type="ECO:0000256" key="11">
    <source>
        <dbReference type="ARBA" id="ARBA00022840"/>
    </source>
</evidence>
<keyword evidence="18" id="KW-1185">Reference proteome</keyword>
<dbReference type="PANTHER" id="PTHR34265:SF1">
    <property type="entry name" value="TYPE III PANTOTHENATE KINASE"/>
    <property type="match status" value="1"/>
</dbReference>
<protein>
    <recommendedName>
        <fullName evidence="15 16">Type III pantothenate kinase</fullName>
        <ecNumber evidence="6 16">2.7.1.33</ecNumber>
    </recommendedName>
    <alternativeName>
        <fullName evidence="16">PanK-III</fullName>
    </alternativeName>
    <alternativeName>
        <fullName evidence="16">Pantothenic acid kinase</fullName>
    </alternativeName>
</protein>
<evidence type="ECO:0000256" key="3">
    <source>
        <dbReference type="ARBA" id="ARBA00004496"/>
    </source>
</evidence>
<dbReference type="EMBL" id="BAABHA010000015">
    <property type="protein sequence ID" value="GAA4390353.1"/>
    <property type="molecule type" value="Genomic_DNA"/>
</dbReference>
<evidence type="ECO:0000256" key="6">
    <source>
        <dbReference type="ARBA" id="ARBA00012102"/>
    </source>
</evidence>
<evidence type="ECO:0000256" key="14">
    <source>
        <dbReference type="ARBA" id="ARBA00038036"/>
    </source>
</evidence>
<feature type="binding site" evidence="16">
    <location>
        <position position="119"/>
    </location>
    <ligand>
        <name>ATP</name>
        <dbReference type="ChEBI" id="CHEBI:30616"/>
    </ligand>
</feature>
<dbReference type="EC" id="2.7.1.33" evidence="6 16"/>